<evidence type="ECO:0000256" key="1">
    <source>
        <dbReference type="ARBA" id="ARBA00001913"/>
    </source>
</evidence>
<keyword evidence="6" id="KW-0106">Calcium</keyword>
<dbReference type="GO" id="GO:0047753">
    <property type="term" value="F:choline-sulfatase activity"/>
    <property type="evidence" value="ECO:0007669"/>
    <property type="project" value="UniProtKB-EC"/>
</dbReference>
<accession>A0A517SYA7</accession>
<keyword evidence="3" id="KW-0479">Metal-binding</keyword>
<dbReference type="GO" id="GO:0004423">
    <property type="term" value="F:iduronate-2-sulfatase activity"/>
    <property type="evidence" value="ECO:0007669"/>
    <property type="project" value="InterPro"/>
</dbReference>
<evidence type="ECO:0000256" key="8">
    <source>
        <dbReference type="SAM" id="SignalP"/>
    </source>
</evidence>
<feature type="chain" id="PRO_5021731802" evidence="8">
    <location>
        <begin position="22"/>
        <end position="497"/>
    </location>
</feature>
<dbReference type="Gene3D" id="3.40.720.10">
    <property type="entry name" value="Alkaline Phosphatase, subunit A"/>
    <property type="match status" value="1"/>
</dbReference>
<dbReference type="InterPro" id="IPR017850">
    <property type="entry name" value="Alkaline_phosphatase_core_sf"/>
</dbReference>
<dbReference type="OrthoDB" id="236884at2"/>
<evidence type="ECO:0000259" key="9">
    <source>
        <dbReference type="Pfam" id="PF00884"/>
    </source>
</evidence>
<evidence type="ECO:0000256" key="6">
    <source>
        <dbReference type="ARBA" id="ARBA00022837"/>
    </source>
</evidence>
<feature type="region of interest" description="Disordered" evidence="7">
    <location>
        <begin position="140"/>
        <end position="160"/>
    </location>
</feature>
<dbReference type="RefSeq" id="WP_145274855.1">
    <property type="nucleotide sequence ID" value="NZ_CP036272.1"/>
</dbReference>
<organism evidence="10 11">
    <name type="scientific">Stieleria bergensis</name>
    <dbReference type="NCBI Taxonomy" id="2528025"/>
    <lineage>
        <taxon>Bacteria</taxon>
        <taxon>Pseudomonadati</taxon>
        <taxon>Planctomycetota</taxon>
        <taxon>Planctomycetia</taxon>
        <taxon>Pirellulales</taxon>
        <taxon>Pirellulaceae</taxon>
        <taxon>Stieleria</taxon>
    </lineage>
</organism>
<evidence type="ECO:0000256" key="4">
    <source>
        <dbReference type="ARBA" id="ARBA00022729"/>
    </source>
</evidence>
<gene>
    <name evidence="10" type="primary">betC_15</name>
    <name evidence="10" type="ORF">SV7mr_36570</name>
</gene>
<sequence precursor="true">MILQRLIALLPFLLFAGNLSAAPKNVVLICVDDLNDWVGCMGGHPQAKTPAIDSLAARGTLFTNAHCQAPICGPSRASLLSGRYPHETGLYDQPRGKGKMTDDAKHFRGQLLTEYFSRHGYQTLAAGKITHGYPLATAVNKAGPSGSSGPKPKGPKPPADVRFNFRPDYSQPFTGTQTDWAAFPQQDAQMPDYQTANWAIAELSQPRNTPFFLAVGFHRPHVPFYVPQKWFDLHPLDQVILPEIKDNDLDDVPATGVRVHELPRYPQLPWLRKNNNEQLRKCTQAYLACTTFVDAQVGRVIQAIKESPQADNTIIVLLSDHGYHLGEKARVSKHSLWEESTRVPLIIVEPGKHKPQVCSRPVGLIDLYPTLLELCSLPERQANSGNSLAPLLNEPTNPTVEWRKSILTTYARGNNSLRSERFRYIRYHDGSEELYDHRNDPNEWTNLIDQPDHQHKSIVTEFRSQLPTNEAEYHPAVGFGAVNAWFNQFYQQMRQDR</sequence>
<evidence type="ECO:0000256" key="2">
    <source>
        <dbReference type="ARBA" id="ARBA00008779"/>
    </source>
</evidence>
<evidence type="ECO:0000256" key="7">
    <source>
        <dbReference type="SAM" id="MobiDB-lite"/>
    </source>
</evidence>
<dbReference type="SUPFAM" id="SSF53649">
    <property type="entry name" value="Alkaline phosphatase-like"/>
    <property type="match status" value="1"/>
</dbReference>
<comment type="cofactor">
    <cofactor evidence="1">
        <name>Ca(2+)</name>
        <dbReference type="ChEBI" id="CHEBI:29108"/>
    </cofactor>
</comment>
<evidence type="ECO:0000256" key="5">
    <source>
        <dbReference type="ARBA" id="ARBA00022801"/>
    </source>
</evidence>
<dbReference type="Pfam" id="PF00884">
    <property type="entry name" value="Sulfatase"/>
    <property type="match status" value="1"/>
</dbReference>
<proteinExistence type="inferred from homology"/>
<dbReference type="EC" id="3.1.6.6" evidence="10"/>
<protein>
    <submittedName>
        <fullName evidence="10">Choline-sulfatase</fullName>
        <ecNumber evidence="10">3.1.6.6</ecNumber>
    </submittedName>
</protein>
<dbReference type="Proteomes" id="UP000315003">
    <property type="component" value="Chromosome"/>
</dbReference>
<dbReference type="PANTHER" id="PTHR45953:SF1">
    <property type="entry name" value="IDURONATE 2-SULFATASE"/>
    <property type="match status" value="1"/>
</dbReference>
<reference evidence="10 11" key="1">
    <citation type="submission" date="2019-02" db="EMBL/GenBank/DDBJ databases">
        <title>Deep-cultivation of Planctomycetes and their phenomic and genomic characterization uncovers novel biology.</title>
        <authorList>
            <person name="Wiegand S."/>
            <person name="Jogler M."/>
            <person name="Boedeker C."/>
            <person name="Pinto D."/>
            <person name="Vollmers J."/>
            <person name="Rivas-Marin E."/>
            <person name="Kohn T."/>
            <person name="Peeters S.H."/>
            <person name="Heuer A."/>
            <person name="Rast P."/>
            <person name="Oberbeckmann S."/>
            <person name="Bunk B."/>
            <person name="Jeske O."/>
            <person name="Meyerdierks A."/>
            <person name="Storesund J.E."/>
            <person name="Kallscheuer N."/>
            <person name="Luecker S."/>
            <person name="Lage O.M."/>
            <person name="Pohl T."/>
            <person name="Merkel B.J."/>
            <person name="Hornburger P."/>
            <person name="Mueller R.-W."/>
            <person name="Bruemmer F."/>
            <person name="Labrenz M."/>
            <person name="Spormann A.M."/>
            <person name="Op den Camp H."/>
            <person name="Overmann J."/>
            <person name="Amann R."/>
            <person name="Jetten M.S.M."/>
            <person name="Mascher T."/>
            <person name="Medema M.H."/>
            <person name="Devos D.P."/>
            <person name="Kaster A.-K."/>
            <person name="Ovreas L."/>
            <person name="Rohde M."/>
            <person name="Galperin M.Y."/>
            <person name="Jogler C."/>
        </authorList>
    </citation>
    <scope>NUCLEOTIDE SEQUENCE [LARGE SCALE GENOMIC DNA]</scope>
    <source>
        <strain evidence="10 11">SV_7m_r</strain>
    </source>
</reference>
<dbReference type="InterPro" id="IPR035874">
    <property type="entry name" value="IDS"/>
</dbReference>
<feature type="domain" description="Sulfatase N-terminal" evidence="9">
    <location>
        <begin position="24"/>
        <end position="374"/>
    </location>
</feature>
<evidence type="ECO:0000313" key="11">
    <source>
        <dbReference type="Proteomes" id="UP000315003"/>
    </source>
</evidence>
<dbReference type="GO" id="GO:0005737">
    <property type="term" value="C:cytoplasm"/>
    <property type="evidence" value="ECO:0007669"/>
    <property type="project" value="TreeGrafter"/>
</dbReference>
<keyword evidence="4 8" id="KW-0732">Signal</keyword>
<dbReference type="CDD" id="cd16030">
    <property type="entry name" value="iduronate-2-sulfatase"/>
    <property type="match status" value="1"/>
</dbReference>
<evidence type="ECO:0000256" key="3">
    <source>
        <dbReference type="ARBA" id="ARBA00022723"/>
    </source>
</evidence>
<dbReference type="GO" id="GO:0046872">
    <property type="term" value="F:metal ion binding"/>
    <property type="evidence" value="ECO:0007669"/>
    <property type="project" value="UniProtKB-KW"/>
</dbReference>
<dbReference type="AlphaFoldDB" id="A0A517SYA7"/>
<comment type="similarity">
    <text evidence="2">Belongs to the sulfatase family.</text>
</comment>
<feature type="signal peptide" evidence="8">
    <location>
        <begin position="1"/>
        <end position="21"/>
    </location>
</feature>
<evidence type="ECO:0000313" key="10">
    <source>
        <dbReference type="EMBL" id="QDT61126.1"/>
    </source>
</evidence>
<keyword evidence="11" id="KW-1185">Reference proteome</keyword>
<dbReference type="PANTHER" id="PTHR45953">
    <property type="entry name" value="IDURONATE 2-SULFATASE"/>
    <property type="match status" value="1"/>
</dbReference>
<keyword evidence="5 10" id="KW-0378">Hydrolase</keyword>
<dbReference type="EMBL" id="CP036272">
    <property type="protein sequence ID" value="QDT61126.1"/>
    <property type="molecule type" value="Genomic_DNA"/>
</dbReference>
<dbReference type="InterPro" id="IPR000917">
    <property type="entry name" value="Sulfatase_N"/>
</dbReference>
<name>A0A517SYA7_9BACT</name>